<evidence type="ECO:0000313" key="2">
    <source>
        <dbReference type="EMBL" id="KAK7481008.1"/>
    </source>
</evidence>
<feature type="non-terminal residue" evidence="2">
    <location>
        <position position="1"/>
    </location>
</feature>
<evidence type="ECO:0000256" key="1">
    <source>
        <dbReference type="SAM" id="MobiDB-lite"/>
    </source>
</evidence>
<reference evidence="2 3" key="1">
    <citation type="journal article" date="2023" name="Sci. Data">
        <title>Genome assembly of the Korean intertidal mud-creeper Batillaria attramentaria.</title>
        <authorList>
            <person name="Patra A.K."/>
            <person name="Ho P.T."/>
            <person name="Jun S."/>
            <person name="Lee S.J."/>
            <person name="Kim Y."/>
            <person name="Won Y.J."/>
        </authorList>
    </citation>
    <scope>NUCLEOTIDE SEQUENCE [LARGE SCALE GENOMIC DNA]</scope>
    <source>
        <strain evidence="2">Wonlab-2016</strain>
    </source>
</reference>
<organism evidence="2 3">
    <name type="scientific">Batillaria attramentaria</name>
    <dbReference type="NCBI Taxonomy" id="370345"/>
    <lineage>
        <taxon>Eukaryota</taxon>
        <taxon>Metazoa</taxon>
        <taxon>Spiralia</taxon>
        <taxon>Lophotrochozoa</taxon>
        <taxon>Mollusca</taxon>
        <taxon>Gastropoda</taxon>
        <taxon>Caenogastropoda</taxon>
        <taxon>Sorbeoconcha</taxon>
        <taxon>Cerithioidea</taxon>
        <taxon>Batillariidae</taxon>
        <taxon>Batillaria</taxon>
    </lineage>
</organism>
<feature type="non-terminal residue" evidence="2">
    <location>
        <position position="176"/>
    </location>
</feature>
<proteinExistence type="predicted"/>
<sequence>SGLKERGDATDPTEHACKHFSRSIQIASFLRVSQRDESDCVDHNVERRRNVQTSCSKLNRYGLLFLRKRIILFKALFSHSTRSTIQSNPTIETRPEVTVTPFVTPEVSLRKGFLRPNVLNFSSWTKETLGHELGHKVYSITEAAAHGQATSSGYLGDCPNKTPPPPWEKVREVDPL</sequence>
<evidence type="ECO:0000313" key="3">
    <source>
        <dbReference type="Proteomes" id="UP001519460"/>
    </source>
</evidence>
<dbReference type="Proteomes" id="UP001519460">
    <property type="component" value="Unassembled WGS sequence"/>
</dbReference>
<protein>
    <submittedName>
        <fullName evidence="2">Uncharacterized protein</fullName>
    </submittedName>
</protein>
<dbReference type="AlphaFoldDB" id="A0ABD0K1G5"/>
<dbReference type="EMBL" id="JACVVK020000269">
    <property type="protein sequence ID" value="KAK7481008.1"/>
    <property type="molecule type" value="Genomic_DNA"/>
</dbReference>
<accession>A0ABD0K1G5</accession>
<gene>
    <name evidence="2" type="ORF">BaRGS_00027727</name>
</gene>
<feature type="region of interest" description="Disordered" evidence="1">
    <location>
        <begin position="151"/>
        <end position="176"/>
    </location>
</feature>
<keyword evidence="3" id="KW-1185">Reference proteome</keyword>
<name>A0ABD0K1G5_9CAEN</name>
<comment type="caution">
    <text evidence="2">The sequence shown here is derived from an EMBL/GenBank/DDBJ whole genome shotgun (WGS) entry which is preliminary data.</text>
</comment>